<feature type="non-terminal residue" evidence="2">
    <location>
        <position position="1"/>
    </location>
</feature>
<feature type="transmembrane region" description="Helical" evidence="1">
    <location>
        <begin position="210"/>
        <end position="233"/>
    </location>
</feature>
<dbReference type="AlphaFoldDB" id="A0A074W5B9"/>
<evidence type="ECO:0000256" key="1">
    <source>
        <dbReference type="SAM" id="Phobius"/>
    </source>
</evidence>
<reference evidence="2 3" key="1">
    <citation type="journal article" date="2014" name="BMC Genomics">
        <title>Genome sequencing of four Aureobasidium pullulans varieties: biotechnological potential, stress tolerance, and description of new species.</title>
        <authorList>
            <person name="Gostin Ar C."/>
            <person name="Ohm R.A."/>
            <person name="Kogej T."/>
            <person name="Sonjak S."/>
            <person name="Turk M."/>
            <person name="Zajc J."/>
            <person name="Zalar P."/>
            <person name="Grube M."/>
            <person name="Sun H."/>
            <person name="Han J."/>
            <person name="Sharma A."/>
            <person name="Chiniquy J."/>
            <person name="Ngan C.Y."/>
            <person name="Lipzen A."/>
            <person name="Barry K."/>
            <person name="Grigoriev I.V."/>
            <person name="Gunde-Cimerman N."/>
        </authorList>
    </citation>
    <scope>NUCLEOTIDE SEQUENCE [LARGE SCALE GENOMIC DNA]</scope>
    <source>
        <strain evidence="2 3">CBS 147.97</strain>
    </source>
</reference>
<organism evidence="2 3">
    <name type="scientific">Aureobasidium namibiae CBS 147.97</name>
    <dbReference type="NCBI Taxonomy" id="1043004"/>
    <lineage>
        <taxon>Eukaryota</taxon>
        <taxon>Fungi</taxon>
        <taxon>Dikarya</taxon>
        <taxon>Ascomycota</taxon>
        <taxon>Pezizomycotina</taxon>
        <taxon>Dothideomycetes</taxon>
        <taxon>Dothideomycetidae</taxon>
        <taxon>Dothideales</taxon>
        <taxon>Saccotheciaceae</taxon>
        <taxon>Aureobasidium</taxon>
    </lineage>
</organism>
<evidence type="ECO:0000313" key="3">
    <source>
        <dbReference type="Proteomes" id="UP000027730"/>
    </source>
</evidence>
<dbReference type="OrthoDB" id="3923593at2759"/>
<dbReference type="HOGENOM" id="CLU_1071778_0_0_1"/>
<evidence type="ECO:0000313" key="2">
    <source>
        <dbReference type="EMBL" id="KEQ68053.1"/>
    </source>
</evidence>
<dbReference type="GeneID" id="25414437"/>
<protein>
    <submittedName>
        <fullName evidence="2">Uncharacterized protein</fullName>
    </submittedName>
</protein>
<keyword evidence="1" id="KW-1133">Transmembrane helix</keyword>
<dbReference type="RefSeq" id="XP_013422236.1">
    <property type="nucleotide sequence ID" value="XM_013566782.1"/>
</dbReference>
<name>A0A074W5B9_9PEZI</name>
<dbReference type="Proteomes" id="UP000027730">
    <property type="component" value="Unassembled WGS sequence"/>
</dbReference>
<keyword evidence="1" id="KW-0812">Transmembrane</keyword>
<dbReference type="EMBL" id="KL584743">
    <property type="protein sequence ID" value="KEQ68053.1"/>
    <property type="molecule type" value="Genomic_DNA"/>
</dbReference>
<keyword evidence="3" id="KW-1185">Reference proteome</keyword>
<accession>A0A074W5B9</accession>
<keyword evidence="1" id="KW-0472">Membrane</keyword>
<proteinExistence type="predicted"/>
<gene>
    <name evidence="2" type="ORF">M436DRAFT_68494</name>
</gene>
<feature type="transmembrane region" description="Helical" evidence="1">
    <location>
        <begin position="239"/>
        <end position="259"/>
    </location>
</feature>
<sequence length="260" mass="24346">ALGAQGTGAAGIGGEGGISGGIGGSAGLNGGLNGGLNAGATGTGALGAQGTGAAGLNIGAGLGGSGSAGLNAGAGLGGSGSAGLNAGIGGSLSGAAGGSLDVHLGLNSTVNVWGTFEILADHIHSYTGAINATCNGISGKASAAQVAEVKENIQILIGLIGEAKAHLSTVSGISGHSSTELAGLIAELLLEVEFTVKFAIKVCGLSGLKLVIFSLATACHGLITIACSVVVGLKAELAAHLRGVVGLGAYVLGSIISFIL</sequence>